<dbReference type="Proteomes" id="UP001055453">
    <property type="component" value="Chromosome"/>
</dbReference>
<evidence type="ECO:0000313" key="3">
    <source>
        <dbReference type="Proteomes" id="UP001055453"/>
    </source>
</evidence>
<dbReference type="InterPro" id="IPR002559">
    <property type="entry name" value="Transposase_11"/>
</dbReference>
<name>A0ABN6QBK2_NOSCO</name>
<evidence type="ECO:0000313" key="2">
    <source>
        <dbReference type="EMBL" id="BDI19615.1"/>
    </source>
</evidence>
<sequence>MEIVQSLLSKMGIFHKPQIKALTTLFATILIACGKVNFSNLSRYSQRTERSYRRQFKKQFDFAQFNAEVIIAATSEDHSMIAVMDCSFIAKSGKKTFGLDQFYNGSHNRVERGLEVSLVAVVDVETEVGYALLAEQTVFQGECPDLTRMDYYLHHLEIAQPQLPPQVRYLAVDGAYAKEPFVTGVRALKLDVISKLRRDANLRYVFEGEQKARGAKRKYDGKVDLADPTRLTMVRELQSRVKLYTAIVWHVSLKRKIRLAYVLDHRKPNKPSYAVLFSTDINQSADEIYRFYKLRFQIEFIFRDAKQFTGLSDCQARDVKKLDFHFNASFAALNLAKLDAHRQQVGQKPFVFSMASVKRRALNDHLLDTFISTLGLSPTVIKSHPNYQNLRSYGVIAA</sequence>
<dbReference type="Pfam" id="PF01609">
    <property type="entry name" value="DDE_Tnp_1"/>
    <property type="match status" value="1"/>
</dbReference>
<accession>A0ABN6QBK2</accession>
<reference evidence="2" key="1">
    <citation type="submission" date="2022-04" db="EMBL/GenBank/DDBJ databases">
        <title>Complete genome sequence of a cyanobacterium, Nostoc sp. SO-36, isolated in Antarctica.</title>
        <authorList>
            <person name="Kanesaki Y."/>
            <person name="Effendi D."/>
            <person name="Sakamoto T."/>
            <person name="Ohtani S."/>
            <person name="Awai K."/>
        </authorList>
    </citation>
    <scope>NUCLEOTIDE SEQUENCE</scope>
    <source>
        <strain evidence="2">SO-36</strain>
    </source>
</reference>
<protein>
    <submittedName>
        <fullName evidence="2">Transposase</fullName>
    </submittedName>
</protein>
<organism evidence="2 3">
    <name type="scientific">Nostoc cf. commune SO-36</name>
    <dbReference type="NCBI Taxonomy" id="449208"/>
    <lineage>
        <taxon>Bacteria</taxon>
        <taxon>Bacillati</taxon>
        <taxon>Cyanobacteriota</taxon>
        <taxon>Cyanophyceae</taxon>
        <taxon>Nostocales</taxon>
        <taxon>Nostocaceae</taxon>
        <taxon>Nostoc</taxon>
    </lineage>
</organism>
<gene>
    <name evidence="2" type="ORF">ANSO36C_54170</name>
</gene>
<proteinExistence type="predicted"/>
<feature type="domain" description="Transposase IS4-like" evidence="1">
    <location>
        <begin position="101"/>
        <end position="335"/>
    </location>
</feature>
<evidence type="ECO:0000259" key="1">
    <source>
        <dbReference type="Pfam" id="PF01609"/>
    </source>
</evidence>
<dbReference type="InterPro" id="IPR012337">
    <property type="entry name" value="RNaseH-like_sf"/>
</dbReference>
<keyword evidence="3" id="KW-1185">Reference proteome</keyword>
<dbReference type="SUPFAM" id="SSF53098">
    <property type="entry name" value="Ribonuclease H-like"/>
    <property type="match status" value="1"/>
</dbReference>
<dbReference type="EMBL" id="AP025732">
    <property type="protein sequence ID" value="BDI19615.1"/>
    <property type="molecule type" value="Genomic_DNA"/>
</dbReference>